<protein>
    <submittedName>
        <fullName evidence="1">Uncharacterized protein</fullName>
    </submittedName>
</protein>
<accession>A0A9W4XXB2</accession>
<dbReference type="Proteomes" id="UP001152607">
    <property type="component" value="Unassembled WGS sequence"/>
</dbReference>
<organism evidence="1 2">
    <name type="scientific">Periconia digitata</name>
    <dbReference type="NCBI Taxonomy" id="1303443"/>
    <lineage>
        <taxon>Eukaryota</taxon>
        <taxon>Fungi</taxon>
        <taxon>Dikarya</taxon>
        <taxon>Ascomycota</taxon>
        <taxon>Pezizomycotina</taxon>
        <taxon>Dothideomycetes</taxon>
        <taxon>Pleosporomycetidae</taxon>
        <taxon>Pleosporales</taxon>
        <taxon>Massarineae</taxon>
        <taxon>Periconiaceae</taxon>
        <taxon>Periconia</taxon>
    </lineage>
</organism>
<dbReference type="PROSITE" id="PS51257">
    <property type="entry name" value="PROKAR_LIPOPROTEIN"/>
    <property type="match status" value="1"/>
</dbReference>
<dbReference type="AlphaFoldDB" id="A0A9W4XXB2"/>
<reference evidence="1" key="1">
    <citation type="submission" date="2023-01" db="EMBL/GenBank/DDBJ databases">
        <authorList>
            <person name="Van Ghelder C."/>
            <person name="Rancurel C."/>
        </authorList>
    </citation>
    <scope>NUCLEOTIDE SEQUENCE</scope>
    <source>
        <strain evidence="1">CNCM I-4278</strain>
    </source>
</reference>
<dbReference type="EMBL" id="CAOQHR010000013">
    <property type="protein sequence ID" value="CAI6342306.1"/>
    <property type="molecule type" value="Genomic_DNA"/>
</dbReference>
<keyword evidence="2" id="KW-1185">Reference proteome</keyword>
<gene>
    <name evidence="1" type="ORF">PDIGIT_LOCUS15511</name>
</gene>
<name>A0A9W4XXB2_9PLEO</name>
<comment type="caution">
    <text evidence="1">The sequence shown here is derived from an EMBL/GenBank/DDBJ whole genome shotgun (WGS) entry which is preliminary data.</text>
</comment>
<sequence length="67" mass="7363">MAARFANERPRLCLELSRDTSPSTPTSFACALLPACTSLHMLYNASSQGSLPLVKSRPNRLDVEKLK</sequence>
<evidence type="ECO:0000313" key="2">
    <source>
        <dbReference type="Proteomes" id="UP001152607"/>
    </source>
</evidence>
<evidence type="ECO:0000313" key="1">
    <source>
        <dbReference type="EMBL" id="CAI6342306.1"/>
    </source>
</evidence>
<proteinExistence type="predicted"/>